<proteinExistence type="predicted"/>
<organism evidence="1 2">
    <name type="scientific">Tunturiibacter empetritectus</name>
    <dbReference type="NCBI Taxonomy" id="3069691"/>
    <lineage>
        <taxon>Bacteria</taxon>
        <taxon>Pseudomonadati</taxon>
        <taxon>Acidobacteriota</taxon>
        <taxon>Terriglobia</taxon>
        <taxon>Terriglobales</taxon>
        <taxon>Acidobacteriaceae</taxon>
        <taxon>Tunturiibacter</taxon>
    </lineage>
</organism>
<dbReference type="EMBL" id="JACHDY010000005">
    <property type="protein sequence ID" value="MBB5318501.1"/>
    <property type="molecule type" value="Genomic_DNA"/>
</dbReference>
<dbReference type="CDD" id="cd07820">
    <property type="entry name" value="SRPBCC_3"/>
    <property type="match status" value="1"/>
</dbReference>
<keyword evidence="2" id="KW-1185">Reference proteome</keyword>
<dbReference type="InterPro" id="IPR023393">
    <property type="entry name" value="START-like_dom_sf"/>
</dbReference>
<accession>A0A7W8ILF7</accession>
<evidence type="ECO:0000313" key="1">
    <source>
        <dbReference type="EMBL" id="MBB5318501.1"/>
    </source>
</evidence>
<dbReference type="SUPFAM" id="SSF55961">
    <property type="entry name" value="Bet v1-like"/>
    <property type="match status" value="1"/>
</dbReference>
<dbReference type="Proteomes" id="UP000568106">
    <property type="component" value="Unassembled WGS sequence"/>
</dbReference>
<reference evidence="1" key="1">
    <citation type="submission" date="2020-08" db="EMBL/GenBank/DDBJ databases">
        <title>Genomic Encyclopedia of Type Strains, Phase IV (KMG-V): Genome sequencing to study the core and pangenomes of soil and plant-associated prokaryotes.</title>
        <authorList>
            <person name="Whitman W."/>
        </authorList>
    </citation>
    <scope>NUCLEOTIDE SEQUENCE [LARGE SCALE GENOMIC DNA]</scope>
    <source>
        <strain evidence="1">M8UP27</strain>
    </source>
</reference>
<dbReference type="AlphaFoldDB" id="A0A7W8ILF7"/>
<comment type="caution">
    <text evidence="1">The sequence shown here is derived from an EMBL/GenBank/DDBJ whole genome shotgun (WGS) entry which is preliminary data.</text>
</comment>
<protein>
    <submittedName>
        <fullName evidence="1">Ligand-binding SRPBCC domain-containing protein</fullName>
    </submittedName>
</protein>
<dbReference type="Gene3D" id="3.30.530.20">
    <property type="match status" value="1"/>
</dbReference>
<evidence type="ECO:0000313" key="2">
    <source>
        <dbReference type="Proteomes" id="UP000568106"/>
    </source>
</evidence>
<name>A0A7W8ILF7_9BACT</name>
<gene>
    <name evidence="1" type="ORF">HDF09_003200</name>
</gene>
<sequence>METIRLETWIDAPVERCFLLCLSVDLHLASAHSSREQAVEGVTTGLISEGETVTFRGRHLGVKLRHKSRIEVLRPYSYFRDAMVSGVFSHFEHEHHFAAMDDGTRLRDEIRFTAPWGAIGRLATKLLVKRHLSAFLLQRNAVIKQVAESNDWHRYLDGQSVTISVAPEGSSAKKRWEATSLLPRSQS</sequence>